<evidence type="ECO:0000256" key="7">
    <source>
        <dbReference type="ARBA" id="ARBA00032012"/>
    </source>
</evidence>
<comment type="subunit">
    <text evidence="8">Component of the Mediator complex.</text>
</comment>
<dbReference type="GO" id="GO:0006357">
    <property type="term" value="P:regulation of transcription by RNA polymerase II"/>
    <property type="evidence" value="ECO:0007669"/>
    <property type="project" value="InterPro"/>
</dbReference>
<protein>
    <recommendedName>
        <fullName evidence="3 8">Mediator of RNA polymerase II transcription subunit 18</fullName>
    </recommendedName>
    <alternativeName>
        <fullName evidence="7 8">Mediator complex subunit 18</fullName>
    </alternativeName>
</protein>
<comment type="subcellular location">
    <subcellularLocation>
        <location evidence="1 8">Nucleus</location>
    </subcellularLocation>
</comment>
<evidence type="ECO:0000256" key="3">
    <source>
        <dbReference type="ARBA" id="ARBA00019612"/>
    </source>
</evidence>
<proteinExistence type="inferred from homology"/>
<evidence type="ECO:0000256" key="5">
    <source>
        <dbReference type="ARBA" id="ARBA00023163"/>
    </source>
</evidence>
<keyword evidence="4 8" id="KW-0805">Transcription regulation</keyword>
<evidence type="ECO:0000313" key="9">
    <source>
        <dbReference type="EMBL" id="ONH66310.1"/>
    </source>
</evidence>
<evidence type="ECO:0000256" key="6">
    <source>
        <dbReference type="ARBA" id="ARBA00023242"/>
    </source>
</evidence>
<dbReference type="PANTHER" id="PTHR13321:SF2">
    <property type="entry name" value="MEDIATOR OF RNA POLYMERASE II TRANSCRIPTION SUBUNIT 18"/>
    <property type="match status" value="1"/>
</dbReference>
<name>A0A1V2L3I3_CYBFA</name>
<dbReference type="AlphaFoldDB" id="A0A1V2L3I3"/>
<dbReference type="Gene3D" id="2.40.320.10">
    <property type="entry name" value="Hypothetical Protein Pfu-838710-001"/>
    <property type="match status" value="1"/>
</dbReference>
<dbReference type="GO" id="GO:0003712">
    <property type="term" value="F:transcription coregulator activity"/>
    <property type="evidence" value="ECO:0007669"/>
    <property type="project" value="InterPro"/>
</dbReference>
<dbReference type="Proteomes" id="UP000189513">
    <property type="component" value="Unassembled WGS sequence"/>
</dbReference>
<dbReference type="GO" id="GO:0070847">
    <property type="term" value="C:core mediator complex"/>
    <property type="evidence" value="ECO:0007669"/>
    <property type="project" value="TreeGrafter"/>
</dbReference>
<comment type="similarity">
    <text evidence="2 8">Belongs to the Mediator complex subunit 18 family.</text>
</comment>
<dbReference type="GO" id="GO:0006369">
    <property type="term" value="P:termination of RNA polymerase II transcription"/>
    <property type="evidence" value="ECO:0007669"/>
    <property type="project" value="TreeGrafter"/>
</dbReference>
<keyword evidence="10" id="KW-1185">Reference proteome</keyword>
<evidence type="ECO:0000256" key="4">
    <source>
        <dbReference type="ARBA" id="ARBA00023015"/>
    </source>
</evidence>
<evidence type="ECO:0000256" key="2">
    <source>
        <dbReference type="ARBA" id="ARBA00009814"/>
    </source>
</evidence>
<evidence type="ECO:0000256" key="8">
    <source>
        <dbReference type="RuleBase" id="RU364150"/>
    </source>
</evidence>
<organism evidence="9 10">
    <name type="scientific">Cyberlindnera fabianii</name>
    <name type="common">Yeast</name>
    <name type="synonym">Hansenula fabianii</name>
    <dbReference type="NCBI Taxonomy" id="36022"/>
    <lineage>
        <taxon>Eukaryota</taxon>
        <taxon>Fungi</taxon>
        <taxon>Dikarya</taxon>
        <taxon>Ascomycota</taxon>
        <taxon>Saccharomycotina</taxon>
        <taxon>Saccharomycetes</taxon>
        <taxon>Phaffomycetales</taxon>
        <taxon>Phaffomycetaceae</taxon>
        <taxon>Cyberlindnera</taxon>
    </lineage>
</organism>
<keyword evidence="5 8" id="KW-0804">Transcription</keyword>
<sequence>MVQQLSLFGQITRSQHDITAVALGTLTGSAPSPFTTYTLLASPKRVVKYEPNSKNAQFEQYKLHLKSPYDDTKKDRSEYSEWVLQVSDVPSAGKRKISTQAIVESCILVQKDQSIDTVLDSIGYLVEKEYLVKGVRVFYGNIVIEMFQVLVKTAEGEWKELDDRAYLIKCFINVEKATDVENLQKSSQELMSLKNELTGFVELDIPDRNVMDSRIGIRK</sequence>
<dbReference type="GO" id="GO:0016592">
    <property type="term" value="C:mediator complex"/>
    <property type="evidence" value="ECO:0007669"/>
    <property type="project" value="InterPro"/>
</dbReference>
<dbReference type="OMA" id="PDRKCMD"/>
<accession>A0A1V2L3I3</accession>
<dbReference type="Pfam" id="PF09637">
    <property type="entry name" value="Med18"/>
    <property type="match status" value="1"/>
</dbReference>
<keyword evidence="6 8" id="KW-0539">Nucleus</keyword>
<reference evidence="10" key="1">
    <citation type="journal article" date="2017" name="Genome Announc.">
        <title>Genome sequences of Cyberlindnera fabianii 65, Pichia kudriavzevii 129, and Saccharomyces cerevisiae 131 isolated from fermented masau fruits in Zimbabwe.</title>
        <authorList>
            <person name="van Rijswijck I.M.H."/>
            <person name="Derks M.F.L."/>
            <person name="Abee T."/>
            <person name="de Ridder D."/>
            <person name="Smid E.J."/>
        </authorList>
    </citation>
    <scope>NUCLEOTIDE SEQUENCE [LARGE SCALE GENOMIC DNA]</scope>
    <source>
        <strain evidence="10">65</strain>
    </source>
</reference>
<dbReference type="InterPro" id="IPR019095">
    <property type="entry name" value="Mediator_Med18"/>
</dbReference>
<gene>
    <name evidence="8" type="primary">MED18</name>
    <name evidence="9" type="ORF">BON22_3806</name>
</gene>
<comment type="function">
    <text evidence="8">Component of the Mediator complex, a coactivator involved in the regulated transcription of nearly all RNA polymerase II-dependent genes. Mediator functions as a bridge to convey information from gene-specific regulatory proteins to the basal RNA polymerase II transcription machinery. Mediator is recruited to promoters by direct interactions with regulatory proteins and serves as a scaffold for the assembly of a functional preinitiation complex with RNA polymerase II and the general transcription factors.</text>
</comment>
<dbReference type="PANTHER" id="PTHR13321">
    <property type="entry name" value="MEDIATOR OF RNA POLYMERASE II TRANSCRIPTION, SUBUNIT 18"/>
    <property type="match status" value="1"/>
</dbReference>
<dbReference type="EMBL" id="MPUK01000007">
    <property type="protein sequence ID" value="ONH66310.1"/>
    <property type="molecule type" value="Genomic_DNA"/>
</dbReference>
<keyword evidence="8" id="KW-0010">Activator</keyword>
<evidence type="ECO:0000313" key="10">
    <source>
        <dbReference type="Proteomes" id="UP000189513"/>
    </source>
</evidence>
<dbReference type="VEuPathDB" id="FungiDB:BON22_3806"/>
<evidence type="ECO:0000256" key="1">
    <source>
        <dbReference type="ARBA" id="ARBA00004123"/>
    </source>
</evidence>
<comment type="caution">
    <text evidence="9">The sequence shown here is derived from an EMBL/GenBank/DDBJ whole genome shotgun (WGS) entry which is preliminary data.</text>
</comment>
<dbReference type="STRING" id="36022.A0A1V2L3I3"/>